<keyword evidence="4 5" id="KW-0472">Membrane</keyword>
<evidence type="ECO:0000256" key="3">
    <source>
        <dbReference type="ARBA" id="ARBA00022989"/>
    </source>
</evidence>
<evidence type="ECO:0000256" key="4">
    <source>
        <dbReference type="ARBA" id="ARBA00023136"/>
    </source>
</evidence>
<evidence type="ECO:0000313" key="8">
    <source>
        <dbReference type="Proteomes" id="UP000053617"/>
    </source>
</evidence>
<keyword evidence="3 5" id="KW-1133">Transmembrane helix</keyword>
<evidence type="ECO:0000313" key="7">
    <source>
        <dbReference type="EMBL" id="KIX09548.1"/>
    </source>
</evidence>
<proteinExistence type="predicted"/>
<accession>A0A0D2HFX9</accession>
<dbReference type="EMBL" id="KN847475">
    <property type="protein sequence ID" value="KIX09548.1"/>
    <property type="molecule type" value="Genomic_DNA"/>
</dbReference>
<feature type="transmembrane region" description="Helical" evidence="5">
    <location>
        <begin position="52"/>
        <end position="70"/>
    </location>
</feature>
<dbReference type="VEuPathDB" id="FungiDB:Z518_00628"/>
<comment type="subcellular location">
    <subcellularLocation>
        <location evidence="1">Mitochondrion</location>
    </subcellularLocation>
</comment>
<gene>
    <name evidence="7" type="ORF">Z518_00628</name>
</gene>
<evidence type="ECO:0000259" key="6">
    <source>
        <dbReference type="PROSITE" id="PS51503"/>
    </source>
</evidence>
<name>A0A0D2HFX9_9EURO</name>
<dbReference type="AlphaFoldDB" id="A0A0D2HFX9"/>
<dbReference type="InterPro" id="IPR040153">
    <property type="entry name" value="Rcf2"/>
</dbReference>
<evidence type="ECO:0000256" key="5">
    <source>
        <dbReference type="SAM" id="Phobius"/>
    </source>
</evidence>
<dbReference type="HOGENOM" id="CLU_2428258_0_0_1"/>
<dbReference type="GO" id="GO:0033617">
    <property type="term" value="P:mitochondrial respiratory chain complex IV assembly"/>
    <property type="evidence" value="ECO:0007669"/>
    <property type="project" value="TreeGrafter"/>
</dbReference>
<organism evidence="7 8">
    <name type="scientific">Rhinocladiella mackenziei CBS 650.93</name>
    <dbReference type="NCBI Taxonomy" id="1442369"/>
    <lineage>
        <taxon>Eukaryota</taxon>
        <taxon>Fungi</taxon>
        <taxon>Dikarya</taxon>
        <taxon>Ascomycota</taxon>
        <taxon>Pezizomycotina</taxon>
        <taxon>Eurotiomycetes</taxon>
        <taxon>Chaetothyriomycetidae</taxon>
        <taxon>Chaetothyriales</taxon>
        <taxon>Herpotrichiellaceae</taxon>
        <taxon>Rhinocladiella</taxon>
    </lineage>
</organism>
<protein>
    <submittedName>
        <fullName evidence="7">Rhinocladiella mackenziei CBS 650.93 unplaced genomic scaffold supercont1.1, whole genome shotgun sequence</fullName>
    </submittedName>
</protein>
<sequence length="91" mass="10062">MEAKTQRTKECLYEHKLPVLGVTWGTTVAVSMELMARERFTTGARKLVRARVFAQASTLAALIVLALMEAKDMKEGKGKRQRVLGGGPERS</sequence>
<evidence type="ECO:0000256" key="2">
    <source>
        <dbReference type="ARBA" id="ARBA00022692"/>
    </source>
</evidence>
<keyword evidence="8" id="KW-1185">Reference proteome</keyword>
<dbReference type="GeneID" id="25288699"/>
<dbReference type="PANTHER" id="PTHR28018:SF3">
    <property type="entry name" value="RESPIRATORY SUPERCOMPLEX FACTOR 2, MITOCHONDRIAL"/>
    <property type="match status" value="1"/>
</dbReference>
<dbReference type="RefSeq" id="XP_013276684.1">
    <property type="nucleotide sequence ID" value="XM_013421230.1"/>
</dbReference>
<reference evidence="7 8" key="1">
    <citation type="submission" date="2015-01" db="EMBL/GenBank/DDBJ databases">
        <title>The Genome Sequence of Rhinocladiella mackenzie CBS 650.93.</title>
        <authorList>
            <consortium name="The Broad Institute Genomics Platform"/>
            <person name="Cuomo C."/>
            <person name="de Hoog S."/>
            <person name="Gorbushina A."/>
            <person name="Stielow B."/>
            <person name="Teixiera M."/>
            <person name="Abouelleil A."/>
            <person name="Chapman S.B."/>
            <person name="Priest M."/>
            <person name="Young S.K."/>
            <person name="Wortman J."/>
            <person name="Nusbaum C."/>
            <person name="Birren B."/>
        </authorList>
    </citation>
    <scope>NUCLEOTIDE SEQUENCE [LARGE SCALE GENOMIC DNA]</scope>
    <source>
        <strain evidence="7 8">CBS 650.93</strain>
    </source>
</reference>
<dbReference type="GO" id="GO:0005739">
    <property type="term" value="C:mitochondrion"/>
    <property type="evidence" value="ECO:0007669"/>
    <property type="project" value="UniProtKB-SubCell"/>
</dbReference>
<evidence type="ECO:0000256" key="1">
    <source>
        <dbReference type="ARBA" id="ARBA00004173"/>
    </source>
</evidence>
<dbReference type="Proteomes" id="UP000053617">
    <property type="component" value="Unassembled WGS sequence"/>
</dbReference>
<dbReference type="PROSITE" id="PS51503">
    <property type="entry name" value="HIG1"/>
    <property type="match status" value="1"/>
</dbReference>
<dbReference type="InterPro" id="IPR007667">
    <property type="entry name" value="Hypoxia_induced_domain"/>
</dbReference>
<dbReference type="PANTHER" id="PTHR28018">
    <property type="entry name" value="RESPIRATORY SUPERCOMPLEX FACTOR 2, MITOCHONDRIAL"/>
    <property type="match status" value="1"/>
</dbReference>
<dbReference type="OrthoDB" id="1915122at2759"/>
<keyword evidence="2 5" id="KW-0812">Transmembrane</keyword>
<feature type="domain" description="HIG1" evidence="6">
    <location>
        <begin position="1"/>
        <end position="80"/>
    </location>
</feature>
<dbReference type="Pfam" id="PF04588">
    <property type="entry name" value="HIG_1_N"/>
    <property type="match status" value="1"/>
</dbReference>